<proteinExistence type="predicted"/>
<organism evidence="1 2">
    <name type="scientific">Chryseobacterium pennae</name>
    <dbReference type="NCBI Taxonomy" id="2258962"/>
    <lineage>
        <taxon>Bacteria</taxon>
        <taxon>Pseudomonadati</taxon>
        <taxon>Bacteroidota</taxon>
        <taxon>Flavobacteriia</taxon>
        <taxon>Flavobacteriales</taxon>
        <taxon>Weeksellaceae</taxon>
        <taxon>Chryseobacterium group</taxon>
        <taxon>Chryseobacterium</taxon>
    </lineage>
</organism>
<name>A0A3D9CF39_9FLAO</name>
<dbReference type="EMBL" id="QNVT01000001">
    <property type="protein sequence ID" value="REC64389.1"/>
    <property type="molecule type" value="Genomic_DNA"/>
</dbReference>
<gene>
    <name evidence="1" type="ORF">DRF65_02110</name>
</gene>
<accession>A0A3D9CF39</accession>
<reference evidence="2" key="1">
    <citation type="submission" date="2018-06" db="EMBL/GenBank/DDBJ databases">
        <authorList>
            <person name="Lum Nde A."/>
            <person name="Hugo C."/>
        </authorList>
    </citation>
    <scope>NUCLEOTIDE SEQUENCE [LARGE SCALE GENOMIC DNA]</scope>
    <source>
        <strain evidence="2">1_F178</strain>
    </source>
</reference>
<sequence length="94" mass="11724">MSNVDFNVNREFFLEKFKDFLEKWLQEFFELKQSLSFNSIESIFNTVKMSNNKYEEFFSFYNFYKKLIESKDDILFFYDSQSKTPHEHFKRYVD</sequence>
<keyword evidence="2" id="KW-1185">Reference proteome</keyword>
<dbReference type="Proteomes" id="UP000256686">
    <property type="component" value="Unassembled WGS sequence"/>
</dbReference>
<protein>
    <submittedName>
        <fullName evidence="1">Uncharacterized protein</fullName>
    </submittedName>
</protein>
<evidence type="ECO:0000313" key="2">
    <source>
        <dbReference type="Proteomes" id="UP000256686"/>
    </source>
</evidence>
<dbReference type="RefSeq" id="WP_115968468.1">
    <property type="nucleotide sequence ID" value="NZ_QNVT01000001.1"/>
</dbReference>
<comment type="caution">
    <text evidence="1">The sequence shown here is derived from an EMBL/GenBank/DDBJ whole genome shotgun (WGS) entry which is preliminary data.</text>
</comment>
<evidence type="ECO:0000313" key="1">
    <source>
        <dbReference type="EMBL" id="REC64389.1"/>
    </source>
</evidence>
<dbReference type="AlphaFoldDB" id="A0A3D9CF39"/>